<evidence type="ECO:0000256" key="2">
    <source>
        <dbReference type="SAM" id="Phobius"/>
    </source>
</evidence>
<keyword evidence="2" id="KW-0472">Membrane</keyword>
<dbReference type="PANTHER" id="PTHR33121:SF70">
    <property type="entry name" value="SIGNALING PROTEIN YKOW"/>
    <property type="match status" value="1"/>
</dbReference>
<dbReference type="NCBIfam" id="TIGR00254">
    <property type="entry name" value="GGDEF"/>
    <property type="match status" value="1"/>
</dbReference>
<evidence type="ECO:0000313" key="6">
    <source>
        <dbReference type="Proteomes" id="UP000471381"/>
    </source>
</evidence>
<reference evidence="5 6" key="1">
    <citation type="submission" date="2020-01" db="EMBL/GenBank/DDBJ databases">
        <title>Genomes of bacteria type strains.</title>
        <authorList>
            <person name="Chen J."/>
            <person name="Zhu S."/>
            <person name="Yang J."/>
        </authorList>
    </citation>
    <scope>NUCLEOTIDE SEQUENCE [LARGE SCALE GENOMIC DNA]</scope>
    <source>
        <strain evidence="5 6">LMG 24078</strain>
    </source>
</reference>
<dbReference type="InterPro" id="IPR000160">
    <property type="entry name" value="GGDEF_dom"/>
</dbReference>
<dbReference type="SMART" id="SM00052">
    <property type="entry name" value="EAL"/>
    <property type="match status" value="1"/>
</dbReference>
<keyword evidence="1" id="KW-0175">Coiled coil</keyword>
<dbReference type="AlphaFoldDB" id="A0A6N9TIR9"/>
<dbReference type="Pfam" id="PF00563">
    <property type="entry name" value="EAL"/>
    <property type="match status" value="1"/>
</dbReference>
<protein>
    <submittedName>
        <fullName evidence="5">EAL domain-containing protein</fullName>
    </submittedName>
</protein>
<keyword evidence="2" id="KW-0812">Transmembrane</keyword>
<dbReference type="Gene3D" id="3.30.70.270">
    <property type="match status" value="1"/>
</dbReference>
<keyword evidence="6" id="KW-1185">Reference proteome</keyword>
<evidence type="ECO:0000259" key="4">
    <source>
        <dbReference type="PROSITE" id="PS50887"/>
    </source>
</evidence>
<name>A0A6N9TIR9_9ALTE</name>
<keyword evidence="2" id="KW-1133">Transmembrane helix</keyword>
<proteinExistence type="predicted"/>
<accession>A0A6N9TIR9</accession>
<feature type="transmembrane region" description="Helical" evidence="2">
    <location>
        <begin position="295"/>
        <end position="318"/>
    </location>
</feature>
<feature type="domain" description="GGDEF" evidence="4">
    <location>
        <begin position="424"/>
        <end position="557"/>
    </location>
</feature>
<feature type="transmembrane region" description="Helical" evidence="2">
    <location>
        <begin position="12"/>
        <end position="31"/>
    </location>
</feature>
<sequence length="830" mass="92839">MKVQVSFTTKTIAILMAMVLTVTVVISVVLIQESEASLLLQQKENQISHQRRIRLFEEVLHNRMISLIDIVSQQRDLQSKNLDELQRTLQNLSEYFTLNFQVEELLLFDESGVVGTNMSHSREAVAQLVSSTRANFESRSTIVCDKVCTHYMSIPIMSGSDTVPVVVVSTSMRELLYLFNRAAGVHKVAIVQITQPFPTGQSAPTNAENANKASTPSLTLSSQLSAANREYLQQVFTGLPADWSVNRLVTRGSNITLNKEQLLVSLLPFSKGNANRPYLLLVQDVTAAVQQANQYQAIVVGSAVILFVIFSILLYLFLNGYNQRLLSISERLPMLAEHKFTEFHANAAKQRKTSSVKLVDELDVVESAANNLAKQLEDFDGQMAINTAKLEKMAMFDVLTGLPNRNMLTFQIEKQLARSFRDEKLVALMFMDLDDFKKVNDSHGHDVGDALLRAAAMRISRPIRETDIASRFGGDEFVVLLSDIESRSQVDLIANKLLNEFAEPIVINGQKFYISVSIGIAITSHAQATPVELLRHADIAMYAAKSKQGAAYRVYEAKMNLAVMQKVELESEAREALRGNQFSLALQPQIEMHTGKLIGFEALLRWFHPTKGAISPADFIPLLENTTFMLELDYWVIARACSLTQELGHSGYRNMKLAINVSAGQFIDPSLPDYLQQQIQRNELAPEQICLELTETVLVSDIKRARAIMNTIHEMGCMLAIDDFGTGYSSLSYLKSLPADFIKIDRSFVSNITDDADDRNIVNSTVSMVRNMGMQVVAEGIETQAQYDLLCEFDCDYGQGYMISRPIPEQHIWSVLSTNVENGYWKPPQA</sequence>
<dbReference type="SUPFAM" id="SSF55073">
    <property type="entry name" value="Nucleotide cyclase"/>
    <property type="match status" value="1"/>
</dbReference>
<dbReference type="SMART" id="SM00267">
    <property type="entry name" value="GGDEF"/>
    <property type="match status" value="1"/>
</dbReference>
<dbReference type="PANTHER" id="PTHR33121">
    <property type="entry name" value="CYCLIC DI-GMP PHOSPHODIESTERASE PDEF"/>
    <property type="match status" value="1"/>
</dbReference>
<dbReference type="CDD" id="cd01948">
    <property type="entry name" value="EAL"/>
    <property type="match status" value="1"/>
</dbReference>
<dbReference type="InterPro" id="IPR043128">
    <property type="entry name" value="Rev_trsase/Diguanyl_cyclase"/>
</dbReference>
<feature type="domain" description="EAL" evidence="3">
    <location>
        <begin position="566"/>
        <end position="820"/>
    </location>
</feature>
<comment type="caution">
    <text evidence="5">The sequence shown here is derived from an EMBL/GenBank/DDBJ whole genome shotgun (WGS) entry which is preliminary data.</text>
</comment>
<dbReference type="InterPro" id="IPR035919">
    <property type="entry name" value="EAL_sf"/>
</dbReference>
<dbReference type="PROSITE" id="PS50883">
    <property type="entry name" value="EAL"/>
    <property type="match status" value="1"/>
</dbReference>
<dbReference type="InterPro" id="IPR029787">
    <property type="entry name" value="Nucleotide_cyclase"/>
</dbReference>
<dbReference type="GO" id="GO:0071111">
    <property type="term" value="F:cyclic-guanylate-specific phosphodiesterase activity"/>
    <property type="evidence" value="ECO:0007669"/>
    <property type="project" value="InterPro"/>
</dbReference>
<dbReference type="RefSeq" id="WP_163107753.1">
    <property type="nucleotide sequence ID" value="NZ_JAAAWO010000017.1"/>
</dbReference>
<dbReference type="Gene3D" id="3.20.20.450">
    <property type="entry name" value="EAL domain"/>
    <property type="match status" value="1"/>
</dbReference>
<dbReference type="PROSITE" id="PS50887">
    <property type="entry name" value="GGDEF"/>
    <property type="match status" value="1"/>
</dbReference>
<evidence type="ECO:0000259" key="3">
    <source>
        <dbReference type="PROSITE" id="PS50883"/>
    </source>
</evidence>
<dbReference type="CDD" id="cd01949">
    <property type="entry name" value="GGDEF"/>
    <property type="match status" value="1"/>
</dbReference>
<dbReference type="Pfam" id="PF00990">
    <property type="entry name" value="GGDEF"/>
    <property type="match status" value="1"/>
</dbReference>
<dbReference type="EMBL" id="JAAAWO010000017">
    <property type="protein sequence ID" value="NDW17213.1"/>
    <property type="molecule type" value="Genomic_DNA"/>
</dbReference>
<feature type="coiled-coil region" evidence="1">
    <location>
        <begin position="68"/>
        <end position="95"/>
    </location>
</feature>
<organism evidence="5 6">
    <name type="scientific">Alteromonas genovensis</name>
    <dbReference type="NCBI Taxonomy" id="471225"/>
    <lineage>
        <taxon>Bacteria</taxon>
        <taxon>Pseudomonadati</taxon>
        <taxon>Pseudomonadota</taxon>
        <taxon>Gammaproteobacteria</taxon>
        <taxon>Alteromonadales</taxon>
        <taxon>Alteromonadaceae</taxon>
        <taxon>Alteromonas/Salinimonas group</taxon>
        <taxon>Alteromonas</taxon>
    </lineage>
</organism>
<gene>
    <name evidence="5" type="ORF">GTQ48_16985</name>
</gene>
<dbReference type="InterPro" id="IPR050706">
    <property type="entry name" value="Cyclic-di-GMP_PDE-like"/>
</dbReference>
<evidence type="ECO:0000313" key="5">
    <source>
        <dbReference type="EMBL" id="NDW17213.1"/>
    </source>
</evidence>
<dbReference type="SUPFAM" id="SSF141868">
    <property type="entry name" value="EAL domain-like"/>
    <property type="match status" value="1"/>
</dbReference>
<dbReference type="InterPro" id="IPR001633">
    <property type="entry name" value="EAL_dom"/>
</dbReference>
<dbReference type="Proteomes" id="UP000471381">
    <property type="component" value="Unassembled WGS sequence"/>
</dbReference>
<evidence type="ECO:0000256" key="1">
    <source>
        <dbReference type="SAM" id="Coils"/>
    </source>
</evidence>